<dbReference type="EMBL" id="FLUO01000001">
    <property type="protein sequence ID" value="SBV98094.1"/>
    <property type="molecule type" value="Genomic_DNA"/>
</dbReference>
<dbReference type="Gene3D" id="3.40.50.1820">
    <property type="entry name" value="alpha/beta hydrolase"/>
    <property type="match status" value="1"/>
</dbReference>
<organism evidence="4">
    <name type="scientific">uncultured Alphaproteobacteria bacterium</name>
    <dbReference type="NCBI Taxonomy" id="91750"/>
    <lineage>
        <taxon>Bacteria</taxon>
        <taxon>Pseudomonadati</taxon>
        <taxon>Pseudomonadota</taxon>
        <taxon>Alphaproteobacteria</taxon>
        <taxon>environmental samples</taxon>
    </lineage>
</organism>
<gene>
    <name evidence="4" type="ORF">KL86APRO_10968</name>
</gene>
<accession>A0A212JF92</accession>
<protein>
    <submittedName>
        <fullName evidence="4">Dienelactone hydrolase</fullName>
    </submittedName>
</protein>
<proteinExistence type="predicted"/>
<feature type="signal peptide" evidence="2">
    <location>
        <begin position="1"/>
        <end position="18"/>
    </location>
</feature>
<evidence type="ECO:0000313" key="4">
    <source>
        <dbReference type="EMBL" id="SBV98094.1"/>
    </source>
</evidence>
<evidence type="ECO:0000256" key="2">
    <source>
        <dbReference type="SAM" id="SignalP"/>
    </source>
</evidence>
<keyword evidence="1 4" id="KW-0378">Hydrolase</keyword>
<dbReference type="InterPro" id="IPR029058">
    <property type="entry name" value="AB_hydrolase_fold"/>
</dbReference>
<keyword evidence="2" id="KW-0732">Signal</keyword>
<reference evidence="4" key="1">
    <citation type="submission" date="2016-04" db="EMBL/GenBank/DDBJ databases">
        <authorList>
            <person name="Evans L.H."/>
            <person name="Alamgir A."/>
            <person name="Owens N."/>
            <person name="Weber N.D."/>
            <person name="Virtaneva K."/>
            <person name="Barbian K."/>
            <person name="Babar A."/>
            <person name="Rosenke K."/>
        </authorList>
    </citation>
    <scope>NUCLEOTIDE SEQUENCE</scope>
    <source>
        <strain evidence="4">86</strain>
    </source>
</reference>
<evidence type="ECO:0000256" key="1">
    <source>
        <dbReference type="ARBA" id="ARBA00022801"/>
    </source>
</evidence>
<dbReference type="InterPro" id="IPR050261">
    <property type="entry name" value="FrsA_esterase"/>
</dbReference>
<dbReference type="PANTHER" id="PTHR22946">
    <property type="entry name" value="DIENELACTONE HYDROLASE DOMAIN-CONTAINING PROTEIN-RELATED"/>
    <property type="match status" value="1"/>
</dbReference>
<dbReference type="Pfam" id="PF01738">
    <property type="entry name" value="DLH"/>
    <property type="match status" value="1"/>
</dbReference>
<dbReference type="PANTHER" id="PTHR22946:SF9">
    <property type="entry name" value="POLYKETIDE TRANSFERASE AF380"/>
    <property type="match status" value="1"/>
</dbReference>
<name>A0A212JF92_9PROT</name>
<dbReference type="SUPFAM" id="SSF53474">
    <property type="entry name" value="alpha/beta-Hydrolases"/>
    <property type="match status" value="1"/>
</dbReference>
<dbReference type="InterPro" id="IPR002925">
    <property type="entry name" value="Dienelactn_hydro"/>
</dbReference>
<dbReference type="GO" id="GO:0052689">
    <property type="term" value="F:carboxylic ester hydrolase activity"/>
    <property type="evidence" value="ECO:0007669"/>
    <property type="project" value="UniProtKB-ARBA"/>
</dbReference>
<dbReference type="AlphaFoldDB" id="A0A212JF92"/>
<evidence type="ECO:0000259" key="3">
    <source>
        <dbReference type="Pfam" id="PF01738"/>
    </source>
</evidence>
<feature type="domain" description="Dienelactone hydrolase" evidence="3">
    <location>
        <begin position="33"/>
        <end position="272"/>
    </location>
</feature>
<feature type="chain" id="PRO_5012578019" evidence="2">
    <location>
        <begin position="19"/>
        <end position="277"/>
    </location>
</feature>
<sequence length="277" mass="29446">MRGLLALLLCLAATPAAAETREISLPVREGAPLRAVLAKPEGEGPFPAVVALHGCGGLWTGAGRMRARETAWADRFVGAGWAVLFPDSFSTRGYRGICGLVDRPILPQRERVRDAFDALAWLQAQAFVRADRVALFGWSHGAMTALWTVAADRGAAAPDFAAAVAFYPGCAEIGRTAFRPRVPLLLELGGDDAWTPPTPCVAMAAAARARGGAEIAYDLYPGAVHGFDQPIGAVHEVVVRNSAYKTGEKTVKVGADPAARAIAVPRAMDWLHRNLDR</sequence>